<dbReference type="Pfam" id="PF03022">
    <property type="entry name" value="MRJP"/>
    <property type="match status" value="1"/>
</dbReference>
<dbReference type="Proteomes" id="UP001233999">
    <property type="component" value="Unassembled WGS sequence"/>
</dbReference>
<dbReference type="PANTHER" id="PTHR10009">
    <property type="entry name" value="PROTEIN YELLOW-RELATED"/>
    <property type="match status" value="1"/>
</dbReference>
<accession>A0AAD8E5I9</accession>
<keyword evidence="3" id="KW-0964">Secreted</keyword>
<dbReference type="PANTHER" id="PTHR10009:SF13">
    <property type="entry name" value="DOPAMINECHROME TAUTOMERASE"/>
    <property type="match status" value="1"/>
</dbReference>
<reference evidence="4" key="1">
    <citation type="journal article" date="2023" name="IScience">
        <title>Live-bearing cockroach genome reveals convergent evolutionary mechanisms linked to viviparity in insects and beyond.</title>
        <authorList>
            <person name="Fouks B."/>
            <person name="Harrison M.C."/>
            <person name="Mikhailova A.A."/>
            <person name="Marchal E."/>
            <person name="English S."/>
            <person name="Carruthers M."/>
            <person name="Jennings E.C."/>
            <person name="Chiamaka E.L."/>
            <person name="Frigard R.A."/>
            <person name="Pippel M."/>
            <person name="Attardo G.M."/>
            <person name="Benoit J.B."/>
            <person name="Bornberg-Bauer E."/>
            <person name="Tobe S.S."/>
        </authorList>
    </citation>
    <scope>NUCLEOTIDE SEQUENCE</scope>
    <source>
        <strain evidence="4">Stay&amp;Tobe</strain>
    </source>
</reference>
<dbReference type="EMBL" id="JASPKZ010009352">
    <property type="protein sequence ID" value="KAJ9577616.1"/>
    <property type="molecule type" value="Genomic_DNA"/>
</dbReference>
<comment type="similarity">
    <text evidence="2">Belongs to the major royal jelly protein family.</text>
</comment>
<evidence type="ECO:0008006" key="6">
    <source>
        <dbReference type="Google" id="ProtNLM"/>
    </source>
</evidence>
<evidence type="ECO:0000313" key="5">
    <source>
        <dbReference type="Proteomes" id="UP001233999"/>
    </source>
</evidence>
<dbReference type="SUPFAM" id="SSF101898">
    <property type="entry name" value="NHL repeat"/>
    <property type="match status" value="1"/>
</dbReference>
<dbReference type="GO" id="GO:0005576">
    <property type="term" value="C:extracellular region"/>
    <property type="evidence" value="ECO:0007669"/>
    <property type="project" value="UniProtKB-SubCell"/>
</dbReference>
<proteinExistence type="inferred from homology"/>
<protein>
    <recommendedName>
        <fullName evidence="6">Protein yellow</fullName>
    </recommendedName>
</protein>
<comment type="caution">
    <text evidence="4">The sequence shown here is derived from an EMBL/GenBank/DDBJ whole genome shotgun (WGS) entry which is preliminary data.</text>
</comment>
<dbReference type="InterPro" id="IPR011042">
    <property type="entry name" value="6-blade_b-propeller_TolB-like"/>
</dbReference>
<comment type="subcellular location">
    <subcellularLocation>
        <location evidence="1">Secreted</location>
    </subcellularLocation>
</comment>
<keyword evidence="5" id="KW-1185">Reference proteome</keyword>
<dbReference type="Gene3D" id="2.120.10.30">
    <property type="entry name" value="TolB, C-terminal domain"/>
    <property type="match status" value="1"/>
</dbReference>
<name>A0AAD8E5I9_DIPPU</name>
<dbReference type="AlphaFoldDB" id="A0AAD8E5I9"/>
<evidence type="ECO:0000256" key="2">
    <source>
        <dbReference type="ARBA" id="ARBA00009127"/>
    </source>
</evidence>
<feature type="non-terminal residue" evidence="4">
    <location>
        <position position="1"/>
    </location>
</feature>
<evidence type="ECO:0000256" key="3">
    <source>
        <dbReference type="ARBA" id="ARBA00022525"/>
    </source>
</evidence>
<reference evidence="4" key="2">
    <citation type="submission" date="2023-05" db="EMBL/GenBank/DDBJ databases">
        <authorList>
            <person name="Fouks B."/>
        </authorList>
    </citation>
    <scope>NUCLEOTIDE SEQUENCE</scope>
    <source>
        <strain evidence="4">Stay&amp;Tobe</strain>
        <tissue evidence="4">Testes</tissue>
    </source>
</reference>
<dbReference type="PRINTS" id="PR01366">
    <property type="entry name" value="ROYALJELLY"/>
</dbReference>
<dbReference type="InterPro" id="IPR017996">
    <property type="entry name" value="MRJP/yellow-related"/>
</dbReference>
<gene>
    <name evidence="4" type="ORF">L9F63_005803</name>
</gene>
<evidence type="ECO:0000313" key="4">
    <source>
        <dbReference type="EMBL" id="KAJ9577616.1"/>
    </source>
</evidence>
<organism evidence="4 5">
    <name type="scientific">Diploptera punctata</name>
    <name type="common">Pacific beetle cockroach</name>
    <dbReference type="NCBI Taxonomy" id="6984"/>
    <lineage>
        <taxon>Eukaryota</taxon>
        <taxon>Metazoa</taxon>
        <taxon>Ecdysozoa</taxon>
        <taxon>Arthropoda</taxon>
        <taxon>Hexapoda</taxon>
        <taxon>Insecta</taxon>
        <taxon>Pterygota</taxon>
        <taxon>Neoptera</taxon>
        <taxon>Polyneoptera</taxon>
        <taxon>Dictyoptera</taxon>
        <taxon>Blattodea</taxon>
        <taxon>Blaberoidea</taxon>
        <taxon>Blaberidae</taxon>
        <taxon>Diplopterinae</taxon>
        <taxon>Diploptera</taxon>
    </lineage>
</organism>
<evidence type="ECO:0000256" key="1">
    <source>
        <dbReference type="ARBA" id="ARBA00004613"/>
    </source>
</evidence>
<sequence>HRNSHSSLDEFKSSPEPQLNTPYDHYFYNAPSAPAVIPGSRLQEHYLWKTVDFIYPDSASRQKAIESGAFKPENCLPLGLEIWEDRIFVTFPQWKEGNPVTLAFIPRDPSTIGGNRSPAFQPYPNWEWHTSPNCYGITSVFRMATDACGRLWVLDSGVTNVATVTKQTCPPQLLIFDLRSDELILRYKLPDAQVKQDSLFTNIVVDIRDGKCDDAYVYISDVWRNGLIVYSIKQDTSWRIVHNLFYPDPIACRYNLNGLTWRWTDGIFGMALSPIDPISGDRTLLYHPMSSFREFAVPVSYIRNKTLADKSPEAFQPLGEPRAIINGQSSAEAMDRRGVLFFNLVTQNSIGCWNSQQPYGYIPELLGIIGHSNESLSFPNDLKVDHELHQSIWIISNRLHRFIYSKLDVNDYNFRILTARTDVAVQGTICDPNYSIVPPPRQIGPERGCNF</sequence>
<dbReference type="FunFam" id="2.120.10.30:FF:000045">
    <property type="entry name" value="Blast:Protein yellow"/>
    <property type="match status" value="1"/>
</dbReference>